<proteinExistence type="predicted"/>
<keyword evidence="4" id="KW-1185">Reference proteome</keyword>
<name>A0A855IMD4_9VIBR</name>
<protein>
    <submittedName>
        <fullName evidence="2">Rha family transcriptional regulator</fullName>
    </submittedName>
</protein>
<dbReference type="Pfam" id="PF09669">
    <property type="entry name" value="Phage_pRha"/>
    <property type="match status" value="1"/>
</dbReference>
<comment type="caution">
    <text evidence="2">The sequence shown here is derived from an EMBL/GenBank/DDBJ whole genome shotgun (WGS) entry which is preliminary data.</text>
</comment>
<dbReference type="InterPro" id="IPR014054">
    <property type="entry name" value="Phage_regulatory_Rha"/>
</dbReference>
<reference evidence="2 4" key="3">
    <citation type="journal article" date="2018" name="Nature">
        <title>A major lineage of non-tailed dsDNA viruses as unrecognized killers of marine bacteria.</title>
        <authorList>
            <person name="Kauffman K.M."/>
            <person name="Hussain F.A."/>
            <person name="Yang J."/>
            <person name="Arevalo P."/>
            <person name="Brown J.M."/>
            <person name="Chang W.K."/>
            <person name="VanInsberghe D."/>
            <person name="Elsherbini J."/>
            <person name="Sharma R.S."/>
            <person name="Cutler M.B."/>
            <person name="Kelly L."/>
            <person name="Polz M.F."/>
        </authorList>
    </citation>
    <scope>NUCLEOTIDE SEQUENCE</scope>
    <source>
        <strain evidence="2">10N.261.48.A1</strain>
        <strain evidence="1 4">10N.286.55.E1</strain>
    </source>
</reference>
<evidence type="ECO:0000313" key="2">
    <source>
        <dbReference type="EMBL" id="PMM55661.1"/>
    </source>
</evidence>
<gene>
    <name evidence="2" type="ORF">BCT50_10265</name>
    <name evidence="1" type="ORF">BCV38_23045</name>
</gene>
<dbReference type="EMBL" id="MCZJ01000043">
    <property type="protein sequence ID" value="PMM55661.1"/>
    <property type="molecule type" value="Genomic_DNA"/>
</dbReference>
<dbReference type="RefSeq" id="WP_099166136.1">
    <property type="nucleotide sequence ID" value="NZ_CAWQOO010001090.1"/>
</dbReference>
<sequence length="226" mass="26089">MPNTTSLTLTVSDLVFNQGEQIRTTSLKIAEAFNKQKQHKDVIRKLKTLECSDEFTERNFTLSEYKDNSGRKLSMFEMTKDGFMFLVMGFTGTKAAHIKEAYINAFNQMASQLRSAMPILPPSQYQLPASRLPNFYDSGWLPAKYERCQSETDWTYHIKFQIRPTGGKYCAKFELGVGGKGETQPWFSSSGAEFIDSGFYLEYRDIEELWENVRLVLKKYRAHSPY</sequence>
<reference evidence="2" key="2">
    <citation type="submission" date="2016-07" db="EMBL/GenBank/DDBJ databases">
        <authorList>
            <person name="Kauffman K."/>
            <person name="Arevalo P."/>
            <person name="Polz M.F."/>
        </authorList>
    </citation>
    <scope>NUCLEOTIDE SEQUENCE</scope>
    <source>
        <strain evidence="2">10N.261.48.A1</strain>
        <strain evidence="1">10N.286.55.E1</strain>
    </source>
</reference>
<evidence type="ECO:0000313" key="4">
    <source>
        <dbReference type="Proteomes" id="UP000239763"/>
    </source>
</evidence>
<dbReference type="AlphaFoldDB" id="A0A855IMD4"/>
<evidence type="ECO:0000313" key="3">
    <source>
        <dbReference type="Proteomes" id="UP000235554"/>
    </source>
</evidence>
<dbReference type="Proteomes" id="UP000239763">
    <property type="component" value="Unassembled WGS sequence"/>
</dbReference>
<reference evidence="3" key="1">
    <citation type="submission" date="2016-07" db="EMBL/GenBank/DDBJ databases">
        <title>Nontailed viruses are major unrecognized killers of bacteria in the ocean.</title>
        <authorList>
            <person name="Kauffman K."/>
            <person name="Hussain F."/>
            <person name="Yang J."/>
            <person name="Arevalo P."/>
            <person name="Brown J."/>
            <person name="Cutler M."/>
            <person name="Kelly L."/>
            <person name="Polz M.F."/>
        </authorList>
    </citation>
    <scope>NUCLEOTIDE SEQUENCE [LARGE SCALE GENOMIC DNA]</scope>
    <source>
        <strain evidence="3">10N.261.48.A1</strain>
    </source>
</reference>
<dbReference type="EMBL" id="MCSB01000019">
    <property type="protein sequence ID" value="PME27996.1"/>
    <property type="molecule type" value="Genomic_DNA"/>
</dbReference>
<accession>A0A855IMD4</accession>
<dbReference type="NCBIfam" id="TIGR02681">
    <property type="entry name" value="phage_pRha"/>
    <property type="match status" value="1"/>
</dbReference>
<evidence type="ECO:0000313" key="1">
    <source>
        <dbReference type="EMBL" id="PME27996.1"/>
    </source>
</evidence>
<dbReference type="Proteomes" id="UP000235554">
    <property type="component" value="Unassembled WGS sequence"/>
</dbReference>
<organism evidence="2 3">
    <name type="scientific">Vibrio lentus</name>
    <dbReference type="NCBI Taxonomy" id="136468"/>
    <lineage>
        <taxon>Bacteria</taxon>
        <taxon>Pseudomonadati</taxon>
        <taxon>Pseudomonadota</taxon>
        <taxon>Gammaproteobacteria</taxon>
        <taxon>Vibrionales</taxon>
        <taxon>Vibrionaceae</taxon>
        <taxon>Vibrio</taxon>
    </lineage>
</organism>